<dbReference type="Proteomes" id="UP001234178">
    <property type="component" value="Unassembled WGS sequence"/>
</dbReference>
<feature type="compositionally biased region" description="Basic and acidic residues" evidence="1">
    <location>
        <begin position="37"/>
        <end position="53"/>
    </location>
</feature>
<keyword evidence="3" id="KW-1185">Reference proteome</keyword>
<feature type="compositionally biased region" description="Acidic residues" evidence="1">
    <location>
        <begin position="1"/>
        <end position="36"/>
    </location>
</feature>
<comment type="caution">
    <text evidence="2">The sequence shown here is derived from an EMBL/GenBank/DDBJ whole genome shotgun (WGS) entry which is preliminary data.</text>
</comment>
<evidence type="ECO:0000313" key="2">
    <source>
        <dbReference type="EMBL" id="KAK4028784.1"/>
    </source>
</evidence>
<dbReference type="EMBL" id="JAOYFB010000039">
    <property type="protein sequence ID" value="KAK4028784.1"/>
    <property type="molecule type" value="Genomic_DNA"/>
</dbReference>
<reference evidence="2 3" key="1">
    <citation type="journal article" date="2023" name="Nucleic Acids Res.">
        <title>The hologenome of Daphnia magna reveals possible DNA methylation and microbiome-mediated evolution of the host genome.</title>
        <authorList>
            <person name="Chaturvedi A."/>
            <person name="Li X."/>
            <person name="Dhandapani V."/>
            <person name="Marshall H."/>
            <person name="Kissane S."/>
            <person name="Cuenca-Cambronero M."/>
            <person name="Asole G."/>
            <person name="Calvet F."/>
            <person name="Ruiz-Romero M."/>
            <person name="Marangio P."/>
            <person name="Guigo R."/>
            <person name="Rago D."/>
            <person name="Mirbahai L."/>
            <person name="Eastwood N."/>
            <person name="Colbourne J.K."/>
            <person name="Zhou J."/>
            <person name="Mallon E."/>
            <person name="Orsini L."/>
        </authorList>
    </citation>
    <scope>NUCLEOTIDE SEQUENCE [LARGE SCALE GENOMIC DNA]</scope>
    <source>
        <strain evidence="2">LRV0_1</strain>
    </source>
</reference>
<accession>A0ABR0AUQ4</accession>
<proteinExistence type="predicted"/>
<gene>
    <name evidence="2" type="ORF">OUZ56_021802</name>
</gene>
<protein>
    <submittedName>
        <fullName evidence="2">Uncharacterized protein</fullName>
    </submittedName>
</protein>
<sequence>MAESEENWAESEENGEEGDDNRDKNEEENEEENEENREERKENREECKEGNAEIREENEAVGVAIHRQTRLFQDVVGPINVQSLSRSPKDDVSEEDVTKSHLSFKPPMTLRVGTHTSLITLALGLVLVEREIIPAAMASCSSEAASQPVTSSAAVAAVISRTSGLKRKLGTCHLPEQKTSAGRPKKQRALDHYSITWLAGSTHAEAAVKNNQKITEYMVRLVPESVSTALLEDDVGRVIPCLMVYFDDDAWDAEMNLKKVLRRVIAEVAALLNARPLTHLSMDPEFPLGTGNYSQQLRWRPLERKEEDSSSPAGSPTFCRALAYSNHSLFLEDTPQKTGNVSLRSQDIGV</sequence>
<feature type="region of interest" description="Disordered" evidence="1">
    <location>
        <begin position="1"/>
        <end position="53"/>
    </location>
</feature>
<evidence type="ECO:0000256" key="1">
    <source>
        <dbReference type="SAM" id="MobiDB-lite"/>
    </source>
</evidence>
<name>A0ABR0AUQ4_9CRUS</name>
<evidence type="ECO:0000313" key="3">
    <source>
        <dbReference type="Proteomes" id="UP001234178"/>
    </source>
</evidence>
<organism evidence="2 3">
    <name type="scientific">Daphnia magna</name>
    <dbReference type="NCBI Taxonomy" id="35525"/>
    <lineage>
        <taxon>Eukaryota</taxon>
        <taxon>Metazoa</taxon>
        <taxon>Ecdysozoa</taxon>
        <taxon>Arthropoda</taxon>
        <taxon>Crustacea</taxon>
        <taxon>Branchiopoda</taxon>
        <taxon>Diplostraca</taxon>
        <taxon>Cladocera</taxon>
        <taxon>Anomopoda</taxon>
        <taxon>Daphniidae</taxon>
        <taxon>Daphnia</taxon>
    </lineage>
</organism>